<keyword evidence="4" id="KW-0813">Transport</keyword>
<dbReference type="GO" id="GO:0035721">
    <property type="term" value="P:intraciliary retrograde transport"/>
    <property type="evidence" value="ECO:0007669"/>
    <property type="project" value="TreeGrafter"/>
</dbReference>
<gene>
    <name evidence="13" type="ORF">MCOR_14563</name>
</gene>
<dbReference type="GO" id="GO:0005929">
    <property type="term" value="C:cilium"/>
    <property type="evidence" value="ECO:0007669"/>
    <property type="project" value="GOC"/>
</dbReference>
<dbReference type="Pfam" id="PF01221">
    <property type="entry name" value="Dynein_light"/>
    <property type="match status" value="1"/>
</dbReference>
<name>A0A6J8B3F2_MYTCO</name>
<keyword evidence="6" id="KW-0493">Microtubule</keyword>
<dbReference type="Proteomes" id="UP000507470">
    <property type="component" value="Unassembled WGS sequence"/>
</dbReference>
<keyword evidence="11" id="KW-0560">Oxidoreductase</keyword>
<dbReference type="InterPro" id="IPR001372">
    <property type="entry name" value="Dynein_light_chain_typ-1/2"/>
</dbReference>
<keyword evidence="8" id="KW-0653">Protein transport</keyword>
<evidence type="ECO:0000313" key="14">
    <source>
        <dbReference type="Proteomes" id="UP000507470"/>
    </source>
</evidence>
<dbReference type="GO" id="GO:0051028">
    <property type="term" value="P:mRNA transport"/>
    <property type="evidence" value="ECO:0007669"/>
    <property type="project" value="UniProtKB-KW"/>
</dbReference>
<dbReference type="Pfam" id="PF01073">
    <property type="entry name" value="3Beta_HSD"/>
    <property type="match status" value="1"/>
</dbReference>
<evidence type="ECO:0000256" key="11">
    <source>
        <dbReference type="RuleBase" id="RU004475"/>
    </source>
</evidence>
<dbReference type="OrthoDB" id="2735536at2759"/>
<evidence type="ECO:0000256" key="5">
    <source>
        <dbReference type="ARBA" id="ARBA00022490"/>
    </source>
</evidence>
<sequence>MQRRTFAADTMSDQKAVVKNADMSEDMQQDAVDCSTQALEKFNIEKDIAAFIKKEFDKKYNPTWHCILNDWQTNGNNTNVKKKYTQIQHGNTIKQFTRTKLKIIYGMDKAIQHHMLRKFWNCKANIQSYFQASKPLRIFAGSITDSKLVGEACRGTDIVLHIASKIDYSNFPNKKALQEVNIKGKQLKTLALLPFGMYGELDYGNIPAAVRPFKGRTFPLVGQMKAKIQYSYVGNVAMMFVKAVEKLPKDPKLGGQYFFSVDDTPPDTVPGVFKPFLDHFSSKPSSWYIPYWLAIVMVFLITCSTFLLRFFTDGHSPLSHFTFGSIAYLNTTFYVTNDKARRLLGYTPVYDYNNAIAQSNKFYEKII</sequence>
<keyword evidence="9" id="KW-0206">Cytoskeleton</keyword>
<dbReference type="InterPro" id="IPR037177">
    <property type="entry name" value="DLC_sf"/>
</dbReference>
<keyword evidence="7" id="KW-0509">mRNA transport</keyword>
<dbReference type="GO" id="GO:0005874">
    <property type="term" value="C:microtubule"/>
    <property type="evidence" value="ECO:0007669"/>
    <property type="project" value="UniProtKB-KW"/>
</dbReference>
<dbReference type="SUPFAM" id="SSF51735">
    <property type="entry name" value="NAD(P)-binding Rossmann-fold domains"/>
    <property type="match status" value="1"/>
</dbReference>
<dbReference type="EMBL" id="CACVKT020002567">
    <property type="protein sequence ID" value="CAC5378352.1"/>
    <property type="molecule type" value="Genomic_DNA"/>
</dbReference>
<comment type="subcellular location">
    <subcellularLocation>
        <location evidence="2">Cytoplasm</location>
        <location evidence="2">Cytoskeleton</location>
    </subcellularLocation>
    <subcellularLocation>
        <location evidence="1">Nucleus</location>
    </subcellularLocation>
</comment>
<evidence type="ECO:0000313" key="13">
    <source>
        <dbReference type="EMBL" id="CAC5378352.1"/>
    </source>
</evidence>
<dbReference type="GO" id="GO:0005634">
    <property type="term" value="C:nucleus"/>
    <property type="evidence" value="ECO:0007669"/>
    <property type="project" value="UniProtKB-SubCell"/>
</dbReference>
<keyword evidence="11" id="KW-0812">Transmembrane</keyword>
<keyword evidence="5" id="KW-0963">Cytoplasm</keyword>
<proteinExistence type="inferred from homology"/>
<dbReference type="Gene3D" id="3.30.740.10">
    <property type="entry name" value="Protein Inhibitor Of Neuronal Nitric Oxide Synthase"/>
    <property type="match status" value="1"/>
</dbReference>
<dbReference type="GO" id="GO:0045505">
    <property type="term" value="F:dynein intermediate chain binding"/>
    <property type="evidence" value="ECO:0007669"/>
    <property type="project" value="TreeGrafter"/>
</dbReference>
<dbReference type="GO" id="GO:0005868">
    <property type="term" value="C:cytoplasmic dynein complex"/>
    <property type="evidence" value="ECO:0007669"/>
    <property type="project" value="TreeGrafter"/>
</dbReference>
<dbReference type="GO" id="GO:0015031">
    <property type="term" value="P:protein transport"/>
    <property type="evidence" value="ECO:0007669"/>
    <property type="project" value="UniProtKB-KW"/>
</dbReference>
<dbReference type="GO" id="GO:0006694">
    <property type="term" value="P:steroid biosynthetic process"/>
    <property type="evidence" value="ECO:0007669"/>
    <property type="project" value="InterPro"/>
</dbReference>
<dbReference type="AlphaFoldDB" id="A0A6J8B3F2"/>
<evidence type="ECO:0000256" key="1">
    <source>
        <dbReference type="ARBA" id="ARBA00004123"/>
    </source>
</evidence>
<evidence type="ECO:0000259" key="12">
    <source>
        <dbReference type="Pfam" id="PF01073"/>
    </source>
</evidence>
<keyword evidence="11" id="KW-0472">Membrane</keyword>
<keyword evidence="10" id="KW-0539">Nucleus</keyword>
<evidence type="ECO:0000256" key="3">
    <source>
        <dbReference type="ARBA" id="ARBA00015062"/>
    </source>
</evidence>
<dbReference type="Gene3D" id="3.40.50.720">
    <property type="entry name" value="NAD(P)-binding Rossmann-like Domain"/>
    <property type="match status" value="2"/>
</dbReference>
<organism evidence="13 14">
    <name type="scientific">Mytilus coruscus</name>
    <name type="common">Sea mussel</name>
    <dbReference type="NCBI Taxonomy" id="42192"/>
    <lineage>
        <taxon>Eukaryota</taxon>
        <taxon>Metazoa</taxon>
        <taxon>Spiralia</taxon>
        <taxon>Lophotrochozoa</taxon>
        <taxon>Mollusca</taxon>
        <taxon>Bivalvia</taxon>
        <taxon>Autobranchia</taxon>
        <taxon>Pteriomorphia</taxon>
        <taxon>Mytilida</taxon>
        <taxon>Mytiloidea</taxon>
        <taxon>Mytilidae</taxon>
        <taxon>Mytilinae</taxon>
        <taxon>Mytilus</taxon>
    </lineage>
</organism>
<feature type="domain" description="3-beta hydroxysteroid dehydrogenase/isomerase" evidence="12">
    <location>
        <begin position="185"/>
        <end position="268"/>
    </location>
</feature>
<dbReference type="GO" id="GO:0044458">
    <property type="term" value="P:motile cilium assembly"/>
    <property type="evidence" value="ECO:0007669"/>
    <property type="project" value="TreeGrafter"/>
</dbReference>
<dbReference type="GO" id="GO:0016616">
    <property type="term" value="F:oxidoreductase activity, acting on the CH-OH group of donors, NAD or NADP as acceptor"/>
    <property type="evidence" value="ECO:0007669"/>
    <property type="project" value="InterPro"/>
</dbReference>
<evidence type="ECO:0000256" key="6">
    <source>
        <dbReference type="ARBA" id="ARBA00022701"/>
    </source>
</evidence>
<dbReference type="SUPFAM" id="SSF54648">
    <property type="entry name" value="DLC"/>
    <property type="match status" value="1"/>
</dbReference>
<reference evidence="13 14" key="1">
    <citation type="submission" date="2020-06" db="EMBL/GenBank/DDBJ databases">
        <authorList>
            <person name="Li R."/>
            <person name="Bekaert M."/>
        </authorList>
    </citation>
    <scope>NUCLEOTIDE SEQUENCE [LARGE SCALE GENOMIC DNA]</scope>
    <source>
        <strain evidence="14">wild</strain>
    </source>
</reference>
<dbReference type="FunFam" id="3.30.740.10:FF:000005">
    <property type="entry name" value="Dynein light chain"/>
    <property type="match status" value="1"/>
</dbReference>
<comment type="similarity">
    <text evidence="11">Belongs to the 3-beta-HSD family.</text>
</comment>
<feature type="transmembrane region" description="Helical" evidence="11">
    <location>
        <begin position="318"/>
        <end position="336"/>
    </location>
</feature>
<dbReference type="CDD" id="cd21452">
    <property type="entry name" value="DLC-like_DYNLL1_DYNLL2"/>
    <property type="match status" value="1"/>
</dbReference>
<protein>
    <recommendedName>
        <fullName evidence="3">Dynein light chain 1, cytoplasmic</fullName>
    </recommendedName>
</protein>
<evidence type="ECO:0000256" key="7">
    <source>
        <dbReference type="ARBA" id="ARBA00022816"/>
    </source>
</evidence>
<dbReference type="PANTHER" id="PTHR11886:SF35">
    <property type="entry name" value="DYNEIN LIGHT CHAIN"/>
    <property type="match status" value="1"/>
</dbReference>
<keyword evidence="11" id="KW-1133">Transmembrane helix</keyword>
<evidence type="ECO:0000256" key="8">
    <source>
        <dbReference type="ARBA" id="ARBA00022927"/>
    </source>
</evidence>
<accession>A0A6J8B3F2</accession>
<keyword evidence="14" id="KW-1185">Reference proteome</keyword>
<dbReference type="SMART" id="SM01375">
    <property type="entry name" value="Dynein_light"/>
    <property type="match status" value="1"/>
</dbReference>
<dbReference type="InterPro" id="IPR002225">
    <property type="entry name" value="3Beta_OHSteriod_DH/Estase"/>
</dbReference>
<evidence type="ECO:0000256" key="2">
    <source>
        <dbReference type="ARBA" id="ARBA00004245"/>
    </source>
</evidence>
<evidence type="ECO:0000256" key="9">
    <source>
        <dbReference type="ARBA" id="ARBA00023212"/>
    </source>
</evidence>
<evidence type="ECO:0000256" key="10">
    <source>
        <dbReference type="ARBA" id="ARBA00023242"/>
    </source>
</evidence>
<dbReference type="PANTHER" id="PTHR11886">
    <property type="entry name" value="DYNEIN LIGHT CHAIN"/>
    <property type="match status" value="1"/>
</dbReference>
<evidence type="ECO:0000256" key="4">
    <source>
        <dbReference type="ARBA" id="ARBA00022448"/>
    </source>
</evidence>
<dbReference type="InterPro" id="IPR036291">
    <property type="entry name" value="NAD(P)-bd_dom_sf"/>
</dbReference>
<feature type="transmembrane region" description="Helical" evidence="11">
    <location>
        <begin position="291"/>
        <end position="312"/>
    </location>
</feature>